<gene>
    <name evidence="1" type="ORF">ACFPQ9_26160</name>
</gene>
<comment type="caution">
    <text evidence="1">The sequence shown here is derived from an EMBL/GenBank/DDBJ whole genome shotgun (WGS) entry which is preliminary data.</text>
</comment>
<dbReference type="Gene3D" id="2.60.120.1110">
    <property type="match status" value="1"/>
</dbReference>
<name>A0ABW0CQ50_STRCD</name>
<dbReference type="Proteomes" id="UP001596263">
    <property type="component" value="Unassembled WGS sequence"/>
</dbReference>
<dbReference type="RefSeq" id="WP_380857953.1">
    <property type="nucleotide sequence ID" value="NZ_JBHSKM010000019.1"/>
</dbReference>
<keyword evidence="2" id="KW-1185">Reference proteome</keyword>
<dbReference type="EMBL" id="JBHSKM010000019">
    <property type="protein sequence ID" value="MFC5217328.1"/>
    <property type="molecule type" value="Genomic_DNA"/>
</dbReference>
<reference evidence="2" key="1">
    <citation type="journal article" date="2019" name="Int. J. Syst. Evol. Microbiol.">
        <title>The Global Catalogue of Microorganisms (GCM) 10K type strain sequencing project: providing services to taxonomists for standard genome sequencing and annotation.</title>
        <authorList>
            <consortium name="The Broad Institute Genomics Platform"/>
            <consortium name="The Broad Institute Genome Sequencing Center for Infectious Disease"/>
            <person name="Wu L."/>
            <person name="Ma J."/>
        </authorList>
    </citation>
    <scope>NUCLEOTIDE SEQUENCE [LARGE SCALE GENOMIC DNA]</scope>
    <source>
        <strain evidence="2">KCTC 42586</strain>
    </source>
</reference>
<protein>
    <submittedName>
        <fullName evidence="1">Uncharacterized protein</fullName>
    </submittedName>
</protein>
<proteinExistence type="predicted"/>
<organism evidence="1 2">
    <name type="scientific">Streptomyces coerulescens</name>
    <dbReference type="NCBI Taxonomy" id="29304"/>
    <lineage>
        <taxon>Bacteria</taxon>
        <taxon>Bacillati</taxon>
        <taxon>Actinomycetota</taxon>
        <taxon>Actinomycetes</taxon>
        <taxon>Kitasatosporales</taxon>
        <taxon>Streptomycetaceae</taxon>
        <taxon>Streptomyces</taxon>
    </lineage>
</organism>
<sequence length="134" mass="14125">MRDAYSNLLVKNTLTPAARTATVNGTTVDRAEDSSHFQDALVVIPVGTVTDGTHTFAVQESDDNSSWAAVADADLQGTEPAVTSSTDETVYEIGYKGKKRYLRVAVTVASATTGGVYGAHIVLANPRVAPVVRN</sequence>
<evidence type="ECO:0000313" key="1">
    <source>
        <dbReference type="EMBL" id="MFC5217328.1"/>
    </source>
</evidence>
<accession>A0ABW0CQ50</accession>
<evidence type="ECO:0000313" key="2">
    <source>
        <dbReference type="Proteomes" id="UP001596263"/>
    </source>
</evidence>